<keyword evidence="6" id="KW-0460">Magnesium</keyword>
<dbReference type="GO" id="GO:0050532">
    <property type="term" value="F:2-phosphosulfolactate phosphatase activity"/>
    <property type="evidence" value="ECO:0007669"/>
    <property type="project" value="UniProtKB-EC"/>
</dbReference>
<dbReference type="PANTHER" id="PTHR37311">
    <property type="entry name" value="2-PHOSPHOSULFOLACTATE PHOSPHATASE-RELATED"/>
    <property type="match status" value="1"/>
</dbReference>
<evidence type="ECO:0000256" key="1">
    <source>
        <dbReference type="ARBA" id="ARBA00001946"/>
    </source>
</evidence>
<organism evidence="8 9">
    <name type="scientific">Fictibacillus solisalsi</name>
    <dbReference type="NCBI Taxonomy" id="459525"/>
    <lineage>
        <taxon>Bacteria</taxon>
        <taxon>Bacillati</taxon>
        <taxon>Bacillota</taxon>
        <taxon>Bacilli</taxon>
        <taxon>Bacillales</taxon>
        <taxon>Fictibacillaceae</taxon>
        <taxon>Fictibacillus</taxon>
    </lineage>
</organism>
<dbReference type="Proteomes" id="UP000199544">
    <property type="component" value="Unassembled WGS sequence"/>
</dbReference>
<proteinExistence type="inferred from homology"/>
<keyword evidence="5" id="KW-0378">Hydrolase</keyword>
<dbReference type="GO" id="GO:0050545">
    <property type="term" value="F:sulfopyruvate decarboxylase activity"/>
    <property type="evidence" value="ECO:0007669"/>
    <property type="project" value="TreeGrafter"/>
</dbReference>
<dbReference type="EMBL" id="FNHW01000001">
    <property type="protein sequence ID" value="SDM70573.1"/>
    <property type="molecule type" value="Genomic_DNA"/>
</dbReference>
<dbReference type="PANTHER" id="PTHR37311:SF1">
    <property type="entry name" value="2-PHOSPHOSULFOLACTATE PHOSPHATASE-RELATED"/>
    <property type="match status" value="1"/>
</dbReference>
<dbReference type="Pfam" id="PF04029">
    <property type="entry name" value="2-ph_phosp"/>
    <property type="match status" value="1"/>
</dbReference>
<reference evidence="9" key="1">
    <citation type="submission" date="2016-10" db="EMBL/GenBank/DDBJ databases">
        <authorList>
            <person name="Varghese N."/>
            <person name="Submissions S."/>
        </authorList>
    </citation>
    <scope>NUCLEOTIDE SEQUENCE [LARGE SCALE GENOMIC DNA]</scope>
    <source>
        <strain evidence="9">CGMCC 1.6854</strain>
    </source>
</reference>
<dbReference type="InterPro" id="IPR036702">
    <property type="entry name" value="ComB-like_sf"/>
</dbReference>
<evidence type="ECO:0000256" key="5">
    <source>
        <dbReference type="ARBA" id="ARBA00022801"/>
    </source>
</evidence>
<evidence type="ECO:0000256" key="2">
    <source>
        <dbReference type="ARBA" id="ARBA00009997"/>
    </source>
</evidence>
<dbReference type="STRING" id="459525.SAMN04488137_1539"/>
<comment type="similarity">
    <text evidence="2">Belongs to the ComB family.</text>
</comment>
<evidence type="ECO:0000256" key="4">
    <source>
        <dbReference type="ARBA" id="ARBA00021948"/>
    </source>
</evidence>
<evidence type="ECO:0000256" key="7">
    <source>
        <dbReference type="ARBA" id="ARBA00033711"/>
    </source>
</evidence>
<dbReference type="EC" id="3.1.3.71" evidence="3"/>
<protein>
    <recommendedName>
        <fullName evidence="4">Probable 2-phosphosulfolactate phosphatase</fullName>
        <ecNumber evidence="3">3.1.3.71</ecNumber>
    </recommendedName>
</protein>
<keyword evidence="9" id="KW-1185">Reference proteome</keyword>
<dbReference type="SUPFAM" id="SSF142823">
    <property type="entry name" value="ComB-like"/>
    <property type="match status" value="1"/>
</dbReference>
<sequence length="257" mass="28145">MKVHVLLTKEEINAERLRENGKVAVVLDVLLATTTIISALNEGAKEVIPVMDENEAFSLSQSLKHENFILAGERDARPIEHFHYPSPTMLSPLVLGKSLILSTTNGTIALKKAESAERVYISSLLNNKRTAQQLLDCHLESTIVIICSGNAGEVSLEDVYGAGHLIHSLLYLSQQSINMSDAAKMAFYLFLGNQYKASELLSSSSVGNLFERYGLFDDLQLAATANTVSVLAVMKNGTALLEEEHASQSEIRKVRDI</sequence>
<dbReference type="InterPro" id="IPR005238">
    <property type="entry name" value="ComB-like"/>
</dbReference>
<evidence type="ECO:0000313" key="9">
    <source>
        <dbReference type="Proteomes" id="UP000199544"/>
    </source>
</evidence>
<gene>
    <name evidence="8" type="ORF">SAMN04488137_1539</name>
</gene>
<evidence type="ECO:0000256" key="6">
    <source>
        <dbReference type="ARBA" id="ARBA00022842"/>
    </source>
</evidence>
<evidence type="ECO:0000313" key="8">
    <source>
        <dbReference type="EMBL" id="SDM70573.1"/>
    </source>
</evidence>
<name>A0A1G9VER4_9BACL</name>
<comment type="cofactor">
    <cofactor evidence="1">
        <name>Mg(2+)</name>
        <dbReference type="ChEBI" id="CHEBI:18420"/>
    </cofactor>
</comment>
<dbReference type="GO" id="GO:0000287">
    <property type="term" value="F:magnesium ion binding"/>
    <property type="evidence" value="ECO:0007669"/>
    <property type="project" value="InterPro"/>
</dbReference>
<evidence type="ECO:0000256" key="3">
    <source>
        <dbReference type="ARBA" id="ARBA00012953"/>
    </source>
</evidence>
<dbReference type="Gene3D" id="3.90.1560.10">
    <property type="entry name" value="ComB-like"/>
    <property type="match status" value="1"/>
</dbReference>
<accession>A0A1G9VER4</accession>
<dbReference type="AlphaFoldDB" id="A0A1G9VER4"/>
<comment type="catalytic activity">
    <reaction evidence="7">
        <text>(2R)-O-phospho-3-sulfolactate + H2O = (2R)-3-sulfolactate + phosphate</text>
        <dbReference type="Rhea" id="RHEA:23416"/>
        <dbReference type="ChEBI" id="CHEBI:15377"/>
        <dbReference type="ChEBI" id="CHEBI:15597"/>
        <dbReference type="ChEBI" id="CHEBI:43474"/>
        <dbReference type="ChEBI" id="CHEBI:58738"/>
        <dbReference type="EC" id="3.1.3.71"/>
    </reaction>
</comment>